<sequence length="337" mass="36979">MISVEGVTKRFGNLTAVRDLHFDVNRGEVVGFLGPNGAGKTTTMRMLTGTLEPDEGRVLFEGTPIDHDLSASKKRVGYLPEANPLYEEMLVAEYLEYTAQLKMLDPPSTRSAISDAVEETGIAEVFFRPISELSKGYRQRTGLAAAILHHPEILILDEPTEGLDPNQRVDIRNLVSALGQERTVLLSTHVMQEVEATCTRLLIVNRGELAADGTVDDLLAAGKGLSQYTVEAEGDGVAEALSQLRGVDSHMSEDVEGRTRVQLSVAGSGELRPDIFRLATEQRWVLWELHRGQASLEQLFREITEDAEPDLAETGSHEALDDSVPDLREGESEEVMS</sequence>
<dbReference type="SMART" id="SM00382">
    <property type="entry name" value="AAA"/>
    <property type="match status" value="1"/>
</dbReference>
<accession>A0A381UIS4</accession>
<protein>
    <recommendedName>
        <fullName evidence="6">ABC transporter domain-containing protein</fullName>
    </recommendedName>
</protein>
<keyword evidence="4" id="KW-0067">ATP-binding</keyword>
<evidence type="ECO:0000256" key="3">
    <source>
        <dbReference type="ARBA" id="ARBA00022741"/>
    </source>
</evidence>
<dbReference type="Pfam" id="PF00005">
    <property type="entry name" value="ABC_tran"/>
    <property type="match status" value="1"/>
</dbReference>
<dbReference type="InterPro" id="IPR003439">
    <property type="entry name" value="ABC_transporter-like_ATP-bd"/>
</dbReference>
<feature type="compositionally biased region" description="Basic and acidic residues" evidence="5">
    <location>
        <begin position="315"/>
        <end position="330"/>
    </location>
</feature>
<evidence type="ECO:0000256" key="4">
    <source>
        <dbReference type="ARBA" id="ARBA00022840"/>
    </source>
</evidence>
<dbReference type="CDD" id="cd03230">
    <property type="entry name" value="ABC_DR_subfamily_A"/>
    <property type="match status" value="1"/>
</dbReference>
<dbReference type="GO" id="GO:0005524">
    <property type="term" value="F:ATP binding"/>
    <property type="evidence" value="ECO:0007669"/>
    <property type="project" value="UniProtKB-KW"/>
</dbReference>
<reference evidence="7" key="1">
    <citation type="submission" date="2018-05" db="EMBL/GenBank/DDBJ databases">
        <authorList>
            <person name="Lanie J.A."/>
            <person name="Ng W.-L."/>
            <person name="Kazmierczak K.M."/>
            <person name="Andrzejewski T.M."/>
            <person name="Davidsen T.M."/>
            <person name="Wayne K.J."/>
            <person name="Tettelin H."/>
            <person name="Glass J.I."/>
            <person name="Rusch D."/>
            <person name="Podicherti R."/>
            <person name="Tsui H.-C.T."/>
            <person name="Winkler M.E."/>
        </authorList>
    </citation>
    <scope>NUCLEOTIDE SEQUENCE</scope>
</reference>
<keyword evidence="2" id="KW-0813">Transport</keyword>
<dbReference type="GO" id="GO:0016887">
    <property type="term" value="F:ATP hydrolysis activity"/>
    <property type="evidence" value="ECO:0007669"/>
    <property type="project" value="InterPro"/>
</dbReference>
<dbReference type="Gene3D" id="3.40.50.300">
    <property type="entry name" value="P-loop containing nucleotide triphosphate hydrolases"/>
    <property type="match status" value="1"/>
</dbReference>
<organism evidence="7">
    <name type="scientific">marine metagenome</name>
    <dbReference type="NCBI Taxonomy" id="408172"/>
    <lineage>
        <taxon>unclassified sequences</taxon>
        <taxon>metagenomes</taxon>
        <taxon>ecological metagenomes</taxon>
    </lineage>
</organism>
<proteinExistence type="inferred from homology"/>
<dbReference type="InterPro" id="IPR027417">
    <property type="entry name" value="P-loop_NTPase"/>
</dbReference>
<gene>
    <name evidence="7" type="ORF">METZ01_LOCUS80445</name>
</gene>
<name>A0A381UIS4_9ZZZZ</name>
<evidence type="ECO:0000256" key="5">
    <source>
        <dbReference type="SAM" id="MobiDB-lite"/>
    </source>
</evidence>
<comment type="similarity">
    <text evidence="1">Belongs to the ABC transporter superfamily.</text>
</comment>
<dbReference type="InterPro" id="IPR003593">
    <property type="entry name" value="AAA+_ATPase"/>
</dbReference>
<evidence type="ECO:0000259" key="6">
    <source>
        <dbReference type="PROSITE" id="PS50893"/>
    </source>
</evidence>
<evidence type="ECO:0000256" key="1">
    <source>
        <dbReference type="ARBA" id="ARBA00005417"/>
    </source>
</evidence>
<evidence type="ECO:0000313" key="7">
    <source>
        <dbReference type="EMBL" id="SVA27591.1"/>
    </source>
</evidence>
<dbReference type="SUPFAM" id="SSF52540">
    <property type="entry name" value="P-loop containing nucleoside triphosphate hydrolases"/>
    <property type="match status" value="1"/>
</dbReference>
<evidence type="ECO:0000256" key="2">
    <source>
        <dbReference type="ARBA" id="ARBA00022448"/>
    </source>
</evidence>
<dbReference type="PROSITE" id="PS50893">
    <property type="entry name" value="ABC_TRANSPORTER_2"/>
    <property type="match status" value="1"/>
</dbReference>
<keyword evidence="3" id="KW-0547">Nucleotide-binding</keyword>
<dbReference type="AlphaFoldDB" id="A0A381UIS4"/>
<feature type="region of interest" description="Disordered" evidence="5">
    <location>
        <begin position="305"/>
        <end position="337"/>
    </location>
</feature>
<dbReference type="EMBL" id="UINC01006448">
    <property type="protein sequence ID" value="SVA27591.1"/>
    <property type="molecule type" value="Genomic_DNA"/>
</dbReference>
<dbReference type="PANTHER" id="PTHR43335">
    <property type="entry name" value="ABC TRANSPORTER, ATP-BINDING PROTEIN"/>
    <property type="match status" value="1"/>
</dbReference>
<feature type="domain" description="ABC transporter" evidence="6">
    <location>
        <begin position="2"/>
        <end position="231"/>
    </location>
</feature>